<reference evidence="14 15" key="1">
    <citation type="journal article" date="2019" name="Syst. Appl. Microbiol.">
        <title>Polyphasic characterization of two novel Lactobacillus spp. isolated from blown salami packages: Description of Lactobacillus halodurans sp. nov. and Lactobacillus salsicarnum sp. nov.</title>
        <authorList>
            <person name="Schuster J.A."/>
            <person name="Klingl A."/>
            <person name="Vogel R.F."/>
            <person name="Ehrmann M.A."/>
        </authorList>
    </citation>
    <scope>NUCLEOTIDE SEQUENCE [LARGE SCALE GENOMIC DNA]</scope>
    <source>
        <strain evidence="14 15">TMW 1.1920</strain>
    </source>
</reference>
<feature type="transmembrane region" description="Helical" evidence="11">
    <location>
        <begin position="216"/>
        <end position="235"/>
    </location>
</feature>
<feature type="transmembrane region" description="Helical" evidence="11">
    <location>
        <begin position="171"/>
        <end position="191"/>
    </location>
</feature>
<dbReference type="GO" id="GO:0005886">
    <property type="term" value="C:plasma membrane"/>
    <property type="evidence" value="ECO:0007669"/>
    <property type="project" value="UniProtKB-SubCell"/>
</dbReference>
<feature type="domain" description="K+ potassium transporter integral membrane" evidence="12">
    <location>
        <begin position="13"/>
        <end position="466"/>
    </location>
</feature>
<keyword evidence="9 11" id="KW-0406">Ion transport</keyword>
<feature type="transmembrane region" description="Helical" evidence="11">
    <location>
        <begin position="49"/>
        <end position="71"/>
    </location>
</feature>
<feature type="transmembrane region" description="Helical" evidence="11">
    <location>
        <begin position="247"/>
        <end position="270"/>
    </location>
</feature>
<keyword evidence="2 11" id="KW-0813">Transport</keyword>
<evidence type="ECO:0000313" key="14">
    <source>
        <dbReference type="EMBL" id="MQS98379.1"/>
    </source>
</evidence>
<dbReference type="EMBL" id="VDFO01000048">
    <property type="protein sequence ID" value="MQS98379.1"/>
    <property type="molecule type" value="Genomic_DNA"/>
</dbReference>
<evidence type="ECO:0000256" key="7">
    <source>
        <dbReference type="ARBA" id="ARBA00022958"/>
    </source>
</evidence>
<evidence type="ECO:0000256" key="10">
    <source>
        <dbReference type="ARBA" id="ARBA00023136"/>
    </source>
</evidence>
<dbReference type="OrthoDB" id="9805577at2"/>
<dbReference type="PANTHER" id="PTHR30540">
    <property type="entry name" value="OSMOTIC STRESS POTASSIUM TRANSPORTER"/>
    <property type="match status" value="1"/>
</dbReference>
<evidence type="ECO:0000256" key="6">
    <source>
        <dbReference type="ARBA" id="ARBA00022847"/>
    </source>
</evidence>
<feature type="transmembrane region" description="Helical" evidence="11">
    <location>
        <begin position="429"/>
        <end position="448"/>
    </location>
</feature>
<evidence type="ECO:0000313" key="15">
    <source>
        <dbReference type="Proteomes" id="UP000371423"/>
    </source>
</evidence>
<evidence type="ECO:0000256" key="9">
    <source>
        <dbReference type="ARBA" id="ARBA00023065"/>
    </source>
</evidence>
<comment type="similarity">
    <text evidence="11">Belongs to the HAK/KUP transporter (TC 2.A.72) family.</text>
</comment>
<comment type="catalytic activity">
    <reaction evidence="11">
        <text>K(+)(in) + H(+)(in) = K(+)(out) + H(+)(out)</text>
        <dbReference type="Rhea" id="RHEA:28490"/>
        <dbReference type="ChEBI" id="CHEBI:15378"/>
        <dbReference type="ChEBI" id="CHEBI:29103"/>
    </reaction>
</comment>
<accession>A0A5P0ZZ99</accession>
<dbReference type="InterPro" id="IPR053952">
    <property type="entry name" value="K_trans_C"/>
</dbReference>
<feature type="transmembrane region" description="Helical" evidence="11">
    <location>
        <begin position="141"/>
        <end position="159"/>
    </location>
</feature>
<comment type="caution">
    <text evidence="14">The sequence shown here is derived from an EMBL/GenBank/DDBJ whole genome shotgun (WGS) entry which is preliminary data.</text>
</comment>
<dbReference type="AlphaFoldDB" id="A0A5P0ZZ99"/>
<keyword evidence="3 11" id="KW-1003">Cell membrane</keyword>
<proteinExistence type="inferred from homology"/>
<keyword evidence="15" id="KW-1185">Reference proteome</keyword>
<comment type="subcellular location">
    <subcellularLocation>
        <location evidence="11">Cell membrane</location>
        <topology evidence="11">Multi-pass membrane protein</topology>
    </subcellularLocation>
    <subcellularLocation>
        <location evidence="1">Membrane</location>
        <topology evidence="1">Multi-pass membrane protein</topology>
    </subcellularLocation>
</comment>
<keyword evidence="7 11" id="KW-0630">Potassium</keyword>
<dbReference type="InterPro" id="IPR003855">
    <property type="entry name" value="K+_transporter"/>
</dbReference>
<feature type="transmembrane region" description="Helical" evidence="11">
    <location>
        <begin position="296"/>
        <end position="325"/>
    </location>
</feature>
<keyword evidence="4 11" id="KW-0633">Potassium transport</keyword>
<dbReference type="GO" id="GO:0015293">
    <property type="term" value="F:symporter activity"/>
    <property type="evidence" value="ECO:0007669"/>
    <property type="project" value="UniProtKB-UniRule"/>
</dbReference>
<keyword evidence="5 11" id="KW-0812">Transmembrane</keyword>
<keyword evidence="8 11" id="KW-1133">Transmembrane helix</keyword>
<dbReference type="Pfam" id="PF22776">
    <property type="entry name" value="K_trans_C"/>
    <property type="match status" value="1"/>
</dbReference>
<feature type="transmembrane region" description="Helical" evidence="11">
    <location>
        <begin position="97"/>
        <end position="121"/>
    </location>
</feature>
<dbReference type="Pfam" id="PF02705">
    <property type="entry name" value="K_trans"/>
    <property type="match status" value="1"/>
</dbReference>
<feature type="transmembrane region" description="Helical" evidence="11">
    <location>
        <begin position="401"/>
        <end position="423"/>
    </location>
</feature>
<feature type="domain" description="K+ potassium transporter C-terminal" evidence="13">
    <location>
        <begin position="486"/>
        <end position="647"/>
    </location>
</feature>
<gene>
    <name evidence="11" type="primary">kup</name>
    <name evidence="14" type="ORF">FHL05_10995</name>
</gene>
<evidence type="ECO:0000256" key="5">
    <source>
        <dbReference type="ARBA" id="ARBA00022692"/>
    </source>
</evidence>
<protein>
    <recommendedName>
        <fullName evidence="11">Probable potassium transport system protein Kup</fullName>
    </recommendedName>
</protein>
<dbReference type="HAMAP" id="MF_01522">
    <property type="entry name" value="Kup"/>
    <property type="match status" value="1"/>
</dbReference>
<comment type="function">
    <text evidence="11">Transport of potassium into the cell. Likely operates as a K(+):H(+) symporter.</text>
</comment>
<evidence type="ECO:0000256" key="4">
    <source>
        <dbReference type="ARBA" id="ARBA00022538"/>
    </source>
</evidence>
<evidence type="ECO:0000256" key="11">
    <source>
        <dbReference type="HAMAP-Rule" id="MF_01522"/>
    </source>
</evidence>
<dbReference type="GO" id="GO:0015079">
    <property type="term" value="F:potassium ion transmembrane transporter activity"/>
    <property type="evidence" value="ECO:0007669"/>
    <property type="project" value="UniProtKB-UniRule"/>
</dbReference>
<sequence>MEKKKSTLSAIGMLITLGIVYGDIGTSPLYVMNAIISDAGTMADVKPEYILGSVSLIFWTLMLITTIKYVLIAMKADNNNEGGIFALYALVKPQGKWLIIPALIGGSALLADGTLTPAVTVTSAMEGVKGQHFGNLTFSNQQSTVLIIVTVILLTIFIIQKFGTDKIGRSFGPIMLIWFSFIGLAGLLNLFSDFGVLSALSPVYAIKVLFSPVNKVGIFILGSVFLATTGAEALYSDMGQVGKRNIYATWPFVCSMLMLNYLGQAAWVIANSTNNQFKNISGINPFYEMLPDNFKIFAIIIATLAAIIASQALITGSFTLVQEAIGLKILPLLKVKFPGKVQSQLYIESVNWMLCIVTIGIVWGFGTSEHMEAAYGLAITMTMLMTTLLLHQFLLMKKHPLCANIFLVAFFALESLFLLSSLVKFIHGGYVTVIITLIILSVMVIWYFGNKRRDAHMAESENVSLLDFIPQLEKLSKDQSIPTYSTNLVYMTKLGDDYSIKRSIIYSILDQQPKRAKVYWFITVNQTSAPYECNYTVDMMHTRNVIKVNLNLGFKKSQHVNIYIRQIINALLDKKIIDDQTPNYSMVPKRRVGSFKFIIQNQQFQDLGAQDFMSGLDRLLIGGRILLQDITIPPALWYGLEFSDVVEEKVPLFLGIRQDQYLTEAKIKNTESEQGRPAHED</sequence>
<feature type="transmembrane region" description="Helical" evidence="11">
    <location>
        <begin position="373"/>
        <end position="394"/>
    </location>
</feature>
<evidence type="ECO:0000259" key="12">
    <source>
        <dbReference type="Pfam" id="PF02705"/>
    </source>
</evidence>
<dbReference type="InterPro" id="IPR053951">
    <property type="entry name" value="K_trans_N"/>
</dbReference>
<dbReference type="RefSeq" id="WP_153522719.1">
    <property type="nucleotide sequence ID" value="NZ_VDFO01000048.1"/>
</dbReference>
<evidence type="ECO:0000259" key="13">
    <source>
        <dbReference type="Pfam" id="PF22776"/>
    </source>
</evidence>
<organism evidence="14 15">
    <name type="scientific">Companilactobacillus halodurans</name>
    <dbReference type="NCBI Taxonomy" id="2584183"/>
    <lineage>
        <taxon>Bacteria</taxon>
        <taxon>Bacillati</taxon>
        <taxon>Bacillota</taxon>
        <taxon>Bacilli</taxon>
        <taxon>Lactobacillales</taxon>
        <taxon>Lactobacillaceae</taxon>
        <taxon>Companilactobacillus</taxon>
    </lineage>
</organism>
<evidence type="ECO:0000256" key="3">
    <source>
        <dbReference type="ARBA" id="ARBA00022475"/>
    </source>
</evidence>
<evidence type="ECO:0000256" key="1">
    <source>
        <dbReference type="ARBA" id="ARBA00004141"/>
    </source>
</evidence>
<keyword evidence="10 11" id="KW-0472">Membrane</keyword>
<name>A0A5P0ZZ99_9LACO</name>
<feature type="transmembrane region" description="Helical" evidence="11">
    <location>
        <begin position="345"/>
        <end position="367"/>
    </location>
</feature>
<keyword evidence="6 11" id="KW-0769">Symport</keyword>
<evidence type="ECO:0000256" key="2">
    <source>
        <dbReference type="ARBA" id="ARBA00022448"/>
    </source>
</evidence>
<dbReference type="InterPro" id="IPR023051">
    <property type="entry name" value="Kup"/>
</dbReference>
<evidence type="ECO:0000256" key="8">
    <source>
        <dbReference type="ARBA" id="ARBA00022989"/>
    </source>
</evidence>
<dbReference type="PANTHER" id="PTHR30540:SF83">
    <property type="entry name" value="K+ POTASSIUM TRANSPORTER"/>
    <property type="match status" value="1"/>
</dbReference>
<dbReference type="Proteomes" id="UP000371423">
    <property type="component" value="Unassembled WGS sequence"/>
</dbReference>